<accession>A0A2G0CDB3</accession>
<dbReference type="Gene3D" id="3.40.50.150">
    <property type="entry name" value="Vaccinia Virus protein VP39"/>
    <property type="match status" value="1"/>
</dbReference>
<dbReference type="Proteomes" id="UP000226437">
    <property type="component" value="Unassembled WGS sequence"/>
</dbReference>
<dbReference type="InterPro" id="IPR029063">
    <property type="entry name" value="SAM-dependent_MTases_sf"/>
</dbReference>
<gene>
    <name evidence="5" type="ORF">CGL56_14230</name>
</gene>
<dbReference type="PANTHER" id="PTHR43464">
    <property type="entry name" value="METHYLTRANSFERASE"/>
    <property type="match status" value="1"/>
</dbReference>
<dbReference type="SUPFAM" id="SSF53335">
    <property type="entry name" value="S-adenosyl-L-methionine-dependent methyltransferases"/>
    <property type="match status" value="1"/>
</dbReference>
<sequence length="275" mass="31311">MFDLSRILRPLPEPLAAYRTPKGVYNLLPRVEEPANYVEHYQRDAETFDYFAPPPDPATLHEIERLHQEILHQLPTSARVVLDVGCGNGWVARELLGRKDAVVSFDLALKNATEALRLYPAENHFAVAGDAFDLPFRDNSIDAVISSEVMEHVPEVPPYLANLIRVVKPGGTIVISTPYNETIQYSLCIHCNRPTPLHAHLHSFNERLVASLMEPHAHVRYRTVKLSNKALLYLRAHHLLQHLPFRAWRWVDRLANRIIDKPARLVIVIEKSADA</sequence>
<organism evidence="5 6">
    <name type="scientific">Neolewinella marina</name>
    <dbReference type="NCBI Taxonomy" id="438751"/>
    <lineage>
        <taxon>Bacteria</taxon>
        <taxon>Pseudomonadati</taxon>
        <taxon>Bacteroidota</taxon>
        <taxon>Saprospiria</taxon>
        <taxon>Saprospirales</taxon>
        <taxon>Lewinellaceae</taxon>
        <taxon>Neolewinella</taxon>
    </lineage>
</organism>
<dbReference type="AlphaFoldDB" id="A0A2G0CDB3"/>
<dbReference type="CDD" id="cd02440">
    <property type="entry name" value="AdoMet_MTases"/>
    <property type="match status" value="1"/>
</dbReference>
<comment type="caution">
    <text evidence="5">The sequence shown here is derived from an EMBL/GenBank/DDBJ whole genome shotgun (WGS) entry which is preliminary data.</text>
</comment>
<keyword evidence="2" id="KW-0808">Transferase</keyword>
<proteinExistence type="predicted"/>
<evidence type="ECO:0000259" key="4">
    <source>
        <dbReference type="Pfam" id="PF08241"/>
    </source>
</evidence>
<evidence type="ECO:0000256" key="2">
    <source>
        <dbReference type="ARBA" id="ARBA00022679"/>
    </source>
</evidence>
<protein>
    <recommendedName>
        <fullName evidence="4">Methyltransferase type 11 domain-containing protein</fullName>
    </recommendedName>
</protein>
<evidence type="ECO:0000256" key="3">
    <source>
        <dbReference type="ARBA" id="ARBA00022691"/>
    </source>
</evidence>
<feature type="domain" description="Methyltransferase type 11" evidence="4">
    <location>
        <begin position="82"/>
        <end position="175"/>
    </location>
</feature>
<reference evidence="5 6" key="1">
    <citation type="submission" date="2017-10" db="EMBL/GenBank/DDBJ databases">
        <title>The draft genome sequence of Lewinella marina KCTC 32374.</title>
        <authorList>
            <person name="Wang K."/>
        </authorList>
    </citation>
    <scope>NUCLEOTIDE SEQUENCE [LARGE SCALE GENOMIC DNA]</scope>
    <source>
        <strain evidence="5 6">MKG-38</strain>
    </source>
</reference>
<evidence type="ECO:0000256" key="1">
    <source>
        <dbReference type="ARBA" id="ARBA00022603"/>
    </source>
</evidence>
<evidence type="ECO:0000313" key="5">
    <source>
        <dbReference type="EMBL" id="PHK97964.1"/>
    </source>
</evidence>
<keyword evidence="3" id="KW-0949">S-adenosyl-L-methionine</keyword>
<dbReference type="EMBL" id="PDLO01000006">
    <property type="protein sequence ID" value="PHK97964.1"/>
    <property type="molecule type" value="Genomic_DNA"/>
</dbReference>
<dbReference type="PANTHER" id="PTHR43464:SF19">
    <property type="entry name" value="UBIQUINONE BIOSYNTHESIS O-METHYLTRANSFERASE, MITOCHONDRIAL"/>
    <property type="match status" value="1"/>
</dbReference>
<dbReference type="Pfam" id="PF08241">
    <property type="entry name" value="Methyltransf_11"/>
    <property type="match status" value="1"/>
</dbReference>
<dbReference type="OrthoDB" id="9770553at2"/>
<evidence type="ECO:0000313" key="6">
    <source>
        <dbReference type="Proteomes" id="UP000226437"/>
    </source>
</evidence>
<dbReference type="RefSeq" id="WP_099107238.1">
    <property type="nucleotide sequence ID" value="NZ_JAATJF010000003.1"/>
</dbReference>
<dbReference type="GO" id="GO:0032259">
    <property type="term" value="P:methylation"/>
    <property type="evidence" value="ECO:0007669"/>
    <property type="project" value="UniProtKB-KW"/>
</dbReference>
<keyword evidence="1" id="KW-0489">Methyltransferase</keyword>
<name>A0A2G0CDB3_9BACT</name>
<keyword evidence="6" id="KW-1185">Reference proteome</keyword>
<dbReference type="GO" id="GO:0008757">
    <property type="term" value="F:S-adenosylmethionine-dependent methyltransferase activity"/>
    <property type="evidence" value="ECO:0007669"/>
    <property type="project" value="InterPro"/>
</dbReference>
<dbReference type="InterPro" id="IPR013216">
    <property type="entry name" value="Methyltransf_11"/>
</dbReference>